<dbReference type="InterPro" id="IPR011600">
    <property type="entry name" value="Pept_C14_caspase"/>
</dbReference>
<dbReference type="Pfam" id="PF00656">
    <property type="entry name" value="Peptidase_C14"/>
    <property type="match status" value="1"/>
</dbReference>
<dbReference type="OrthoDB" id="3223806at2759"/>
<evidence type="ECO:0000259" key="6">
    <source>
        <dbReference type="Pfam" id="PF00656"/>
    </source>
</evidence>
<keyword evidence="3" id="KW-0788">Thiol protease</keyword>
<dbReference type="PANTHER" id="PTHR48104">
    <property type="entry name" value="METACASPASE-4"/>
    <property type="match status" value="1"/>
</dbReference>
<dbReference type="GO" id="GO:0005737">
    <property type="term" value="C:cytoplasm"/>
    <property type="evidence" value="ECO:0007669"/>
    <property type="project" value="TreeGrafter"/>
</dbReference>
<dbReference type="EMBL" id="JAANBB010000115">
    <property type="protein sequence ID" value="KAF7549730.1"/>
    <property type="molecule type" value="Genomic_DNA"/>
</dbReference>
<feature type="compositionally biased region" description="Basic and acidic residues" evidence="5">
    <location>
        <begin position="183"/>
        <end position="196"/>
    </location>
</feature>
<keyword evidence="3" id="KW-0645">Protease</keyword>
<dbReference type="InterPro" id="IPR029030">
    <property type="entry name" value="Caspase-like_dom_sf"/>
</dbReference>
<dbReference type="AlphaFoldDB" id="A0A9P5LFG3"/>
<organism evidence="7 8">
    <name type="scientific">Cylindrodendrum hubeiense</name>
    <dbReference type="NCBI Taxonomy" id="595255"/>
    <lineage>
        <taxon>Eukaryota</taxon>
        <taxon>Fungi</taxon>
        <taxon>Dikarya</taxon>
        <taxon>Ascomycota</taxon>
        <taxon>Pezizomycotina</taxon>
        <taxon>Sordariomycetes</taxon>
        <taxon>Hypocreomycetidae</taxon>
        <taxon>Hypocreales</taxon>
        <taxon>Nectriaceae</taxon>
        <taxon>Cylindrodendrum</taxon>
    </lineage>
</organism>
<evidence type="ECO:0000313" key="7">
    <source>
        <dbReference type="EMBL" id="KAF7549730.1"/>
    </source>
</evidence>
<evidence type="ECO:0000256" key="5">
    <source>
        <dbReference type="SAM" id="MobiDB-lite"/>
    </source>
</evidence>
<feature type="domain" description="Peptidase C14 caspase" evidence="6">
    <location>
        <begin position="8"/>
        <end position="302"/>
    </location>
</feature>
<dbReference type="GO" id="GO:0006508">
    <property type="term" value="P:proteolysis"/>
    <property type="evidence" value="ECO:0007669"/>
    <property type="project" value="InterPro"/>
</dbReference>
<reference evidence="7" key="1">
    <citation type="submission" date="2020-03" db="EMBL/GenBank/DDBJ databases">
        <title>Draft Genome Sequence of Cylindrodendrum hubeiense.</title>
        <authorList>
            <person name="Buettner E."/>
            <person name="Kellner H."/>
        </authorList>
    </citation>
    <scope>NUCLEOTIDE SEQUENCE</scope>
    <source>
        <strain evidence="7">IHI 201604</strain>
    </source>
</reference>
<feature type="compositionally biased region" description="Polar residues" evidence="5">
    <location>
        <begin position="198"/>
        <end position="211"/>
    </location>
</feature>
<evidence type="ECO:0000256" key="3">
    <source>
        <dbReference type="ARBA" id="ARBA00022807"/>
    </source>
</evidence>
<evidence type="ECO:0000256" key="4">
    <source>
        <dbReference type="ARBA" id="ARBA00023145"/>
    </source>
</evidence>
<dbReference type="PANTHER" id="PTHR48104:SF30">
    <property type="entry name" value="METACASPASE-1"/>
    <property type="match status" value="1"/>
</dbReference>
<keyword evidence="3" id="KW-0378">Hydrolase</keyword>
<dbReference type="SUPFAM" id="SSF52129">
    <property type="entry name" value="Caspase-like"/>
    <property type="match status" value="1"/>
</dbReference>
<dbReference type="GO" id="GO:0004197">
    <property type="term" value="F:cysteine-type endopeptidase activity"/>
    <property type="evidence" value="ECO:0007669"/>
    <property type="project" value="InterPro"/>
</dbReference>
<keyword evidence="4" id="KW-0865">Zymogen</keyword>
<evidence type="ECO:0000256" key="1">
    <source>
        <dbReference type="ARBA" id="ARBA00009005"/>
    </source>
</evidence>
<evidence type="ECO:0000313" key="8">
    <source>
        <dbReference type="Proteomes" id="UP000722485"/>
    </source>
</evidence>
<sequence>MDRPGSQRRFALLVGIDLYLKNGANENRDRAIHDLKGCVNDVNAVNAVLQERFQVEHTVVLTSSTDTTTSGQFRQPKESPDYLPTYANIKREFDAVTTKANPGDIFFFQYSGHGGRLRKTVGSPAGRQKDPSLLTADFCLNKPPVRGWELNGWLKRLDKKHVQVIVVLDSCYSGGSWRGDHRGRTPLDWEDLKPPNDDLTQQETTHSTTEPATEPTIDSGFRNSELEKSWSINPDSFTLMAACQPNQLAKEIKVNGKSHGAFTYELVKLLEQSQPHITPSTYCVLRDKIAERLESHKQNPEVFGRDRLAFFENFEPFLSNPLVSQVEGNEIIVPMGKVHGIHPGTEFAQVPLSHEVVFKVSKIKDRKCHARILSGFLQKSQYSLEVVPSKWGLGREMFRVYVDESLGDKFQMALYEKLEKLLAGSIEVEEFSRDSTPGKEKFILARRGVDGVEISGPSSLIGYEGPLRCLELKGSGTLQLAARSAAALGHLARFRQILDLPREACQDCPPFTSSLTRVASPADPKIKMKFVFTNTGESDLYLTVLSLHPGFGVRQIYPGSRSREGLRQGKSMGFTMEITFPKEIRSNEAAEPTPQRDIIRVIVARGEDVSWRSLELPDIWQVDQVESKAQSGSGRDVKTITDDLSWWMTDHVIHSSPL</sequence>
<comment type="caution">
    <text evidence="7">The sequence shown here is derived from an EMBL/GenBank/DDBJ whole genome shotgun (WGS) entry which is preliminary data.</text>
</comment>
<dbReference type="GO" id="GO:0006915">
    <property type="term" value="P:apoptotic process"/>
    <property type="evidence" value="ECO:0007669"/>
    <property type="project" value="UniProtKB-KW"/>
</dbReference>
<evidence type="ECO:0000256" key="2">
    <source>
        <dbReference type="ARBA" id="ARBA00022703"/>
    </source>
</evidence>
<comment type="similarity">
    <text evidence="1">Belongs to the peptidase C14B family.</text>
</comment>
<accession>A0A9P5LFG3</accession>
<proteinExistence type="inferred from homology"/>
<dbReference type="InterPro" id="IPR050452">
    <property type="entry name" value="Metacaspase"/>
</dbReference>
<keyword evidence="2" id="KW-0053">Apoptosis</keyword>
<gene>
    <name evidence="7" type="ORF">G7Z17_g6187</name>
</gene>
<keyword evidence="8" id="KW-1185">Reference proteome</keyword>
<protein>
    <recommendedName>
        <fullName evidence="6">Peptidase C14 caspase domain-containing protein</fullName>
    </recommendedName>
</protein>
<name>A0A9P5LFG3_9HYPO</name>
<feature type="region of interest" description="Disordered" evidence="5">
    <location>
        <begin position="183"/>
        <end position="220"/>
    </location>
</feature>
<dbReference type="Gene3D" id="3.40.50.1460">
    <property type="match status" value="1"/>
</dbReference>
<dbReference type="Proteomes" id="UP000722485">
    <property type="component" value="Unassembled WGS sequence"/>
</dbReference>